<dbReference type="EMBL" id="NBUC01000045">
    <property type="protein sequence ID" value="PLU07082.1"/>
    <property type="molecule type" value="Genomic_DNA"/>
</dbReference>
<evidence type="ECO:0000313" key="3">
    <source>
        <dbReference type="Proteomes" id="UP001190825"/>
    </source>
</evidence>
<feature type="region of interest" description="Disordered" evidence="1">
    <location>
        <begin position="1"/>
        <end position="80"/>
    </location>
</feature>
<evidence type="ECO:0000256" key="1">
    <source>
        <dbReference type="SAM" id="MobiDB-lite"/>
    </source>
</evidence>
<proteinExistence type="predicted"/>
<protein>
    <submittedName>
        <fullName evidence="2">Uncharacterized protein</fullName>
    </submittedName>
</protein>
<gene>
    <name evidence="2" type="ORF">BMJ33_05485</name>
</gene>
<dbReference type="Proteomes" id="UP001190825">
    <property type="component" value="Unassembled WGS sequence"/>
</dbReference>
<keyword evidence="3" id="KW-1185">Reference proteome</keyword>
<comment type="caution">
    <text evidence="2">The sequence shown here is derived from an EMBL/GenBank/DDBJ whole genome shotgun (WGS) entry which is preliminary data.</text>
</comment>
<organism evidence="2 3">
    <name type="scientific">Sinorhizobium medicae</name>
    <dbReference type="NCBI Taxonomy" id="110321"/>
    <lineage>
        <taxon>Bacteria</taxon>
        <taxon>Pseudomonadati</taxon>
        <taxon>Pseudomonadota</taxon>
        <taxon>Alphaproteobacteria</taxon>
        <taxon>Hyphomicrobiales</taxon>
        <taxon>Rhizobiaceae</taxon>
        <taxon>Sinorhizobium/Ensifer group</taxon>
        <taxon>Sinorhizobium</taxon>
    </lineage>
</organism>
<accession>A0ABX4TT21</accession>
<sequence>MARGSLADYRPLGNVDCGQAARGGGGTSLIGARRLHPGSMQDKIDEQSQGCAAPAPGPRANAPATTRRSSNQPSEIALHTRSIDGKIKDEAMELPRRAQRLEWNLNSTLNLLTLIG</sequence>
<reference evidence="2 3" key="1">
    <citation type="journal article" date="2018" name="FEMS Microbiol. Ecol.">
        <title>Co-invading symbiotic mutualists of Medicago polymorpha retain high ancestral diversity and contain diverse accessory genomes.</title>
        <authorList>
            <person name="Porter S.S."/>
            <person name="Faber-Hammond J.J."/>
            <person name="Friesen M.L."/>
        </authorList>
    </citation>
    <scope>NUCLEOTIDE SEQUENCE [LARGE SCALE GENOMIC DNA]</scope>
    <source>
        <strain evidence="2 3">Str16</strain>
    </source>
</reference>
<evidence type="ECO:0000313" key="2">
    <source>
        <dbReference type="EMBL" id="PLU07082.1"/>
    </source>
</evidence>
<feature type="compositionally biased region" description="Low complexity" evidence="1">
    <location>
        <begin position="52"/>
        <end position="64"/>
    </location>
</feature>
<name>A0ABX4TT21_9HYPH</name>